<keyword evidence="2" id="KW-1185">Reference proteome</keyword>
<name>A0A2Z7DA28_9LAMI</name>
<protein>
    <submittedName>
        <fullName evidence="1">Uncharacterized protein</fullName>
    </submittedName>
</protein>
<proteinExistence type="predicted"/>
<dbReference type="EMBL" id="KQ990073">
    <property type="protein sequence ID" value="KZV53721.1"/>
    <property type="molecule type" value="Genomic_DNA"/>
</dbReference>
<accession>A0A2Z7DA28</accession>
<evidence type="ECO:0000313" key="2">
    <source>
        <dbReference type="Proteomes" id="UP000250235"/>
    </source>
</evidence>
<reference evidence="1 2" key="1">
    <citation type="journal article" date="2015" name="Proc. Natl. Acad. Sci. U.S.A.">
        <title>The resurrection genome of Boea hygrometrica: A blueprint for survival of dehydration.</title>
        <authorList>
            <person name="Xiao L."/>
            <person name="Yang G."/>
            <person name="Zhang L."/>
            <person name="Yang X."/>
            <person name="Zhao S."/>
            <person name="Ji Z."/>
            <person name="Zhou Q."/>
            <person name="Hu M."/>
            <person name="Wang Y."/>
            <person name="Chen M."/>
            <person name="Xu Y."/>
            <person name="Jin H."/>
            <person name="Xiao X."/>
            <person name="Hu G."/>
            <person name="Bao F."/>
            <person name="Hu Y."/>
            <person name="Wan P."/>
            <person name="Li L."/>
            <person name="Deng X."/>
            <person name="Kuang T."/>
            <person name="Xiang C."/>
            <person name="Zhu J.K."/>
            <person name="Oliver M.J."/>
            <person name="He Y."/>
        </authorList>
    </citation>
    <scope>NUCLEOTIDE SEQUENCE [LARGE SCALE GENOMIC DNA]</scope>
    <source>
        <strain evidence="2">cv. XS01</strain>
    </source>
</reference>
<sequence>MGCEIWIVVRHRFEKSNMFRACRYERVLVRRLLVVTRWFSVLFRSGVVLISELVSAAWVKLEEEREGASVRRCSCSGRFGSSVQDYFEDERKYRAPQLPAGLSVSRDEWIATTLS</sequence>
<dbReference type="AlphaFoldDB" id="A0A2Z7DA28"/>
<organism evidence="1 2">
    <name type="scientific">Dorcoceras hygrometricum</name>
    <dbReference type="NCBI Taxonomy" id="472368"/>
    <lineage>
        <taxon>Eukaryota</taxon>
        <taxon>Viridiplantae</taxon>
        <taxon>Streptophyta</taxon>
        <taxon>Embryophyta</taxon>
        <taxon>Tracheophyta</taxon>
        <taxon>Spermatophyta</taxon>
        <taxon>Magnoliopsida</taxon>
        <taxon>eudicotyledons</taxon>
        <taxon>Gunneridae</taxon>
        <taxon>Pentapetalae</taxon>
        <taxon>asterids</taxon>
        <taxon>lamiids</taxon>
        <taxon>Lamiales</taxon>
        <taxon>Gesneriaceae</taxon>
        <taxon>Didymocarpoideae</taxon>
        <taxon>Trichosporeae</taxon>
        <taxon>Loxocarpinae</taxon>
        <taxon>Dorcoceras</taxon>
    </lineage>
</organism>
<dbReference type="Proteomes" id="UP000250235">
    <property type="component" value="Unassembled WGS sequence"/>
</dbReference>
<gene>
    <name evidence="1" type="ORF">F511_27955</name>
</gene>
<evidence type="ECO:0000313" key="1">
    <source>
        <dbReference type="EMBL" id="KZV53721.1"/>
    </source>
</evidence>